<dbReference type="EMBL" id="JARVKM010000010">
    <property type="protein sequence ID" value="KAK9779514.1"/>
    <property type="molecule type" value="Genomic_DNA"/>
</dbReference>
<proteinExistence type="predicted"/>
<gene>
    <name evidence="2" type="ORF">SCAR479_03580</name>
</gene>
<protein>
    <recommendedName>
        <fullName evidence="4">Myb-like domain-containing protein</fullName>
    </recommendedName>
</protein>
<accession>A0ABR2Y0V0</accession>
<evidence type="ECO:0000313" key="3">
    <source>
        <dbReference type="Proteomes" id="UP001465668"/>
    </source>
</evidence>
<reference evidence="2 3" key="1">
    <citation type="submission" date="2024-02" db="EMBL/GenBank/DDBJ databases">
        <title>First draft genome assembly of two strains of Seiridium cardinale.</title>
        <authorList>
            <person name="Emiliani G."/>
            <person name="Scali E."/>
        </authorList>
    </citation>
    <scope>NUCLEOTIDE SEQUENCE [LARGE SCALE GENOMIC DNA]</scope>
    <source>
        <strain evidence="2 3">BM-138-000479</strain>
    </source>
</reference>
<feature type="region of interest" description="Disordered" evidence="1">
    <location>
        <begin position="426"/>
        <end position="548"/>
    </location>
</feature>
<evidence type="ECO:0000256" key="1">
    <source>
        <dbReference type="SAM" id="MobiDB-lite"/>
    </source>
</evidence>
<name>A0ABR2Y0V0_9PEZI</name>
<dbReference type="Proteomes" id="UP001465668">
    <property type="component" value="Unassembled WGS sequence"/>
</dbReference>
<organism evidence="2 3">
    <name type="scientific">Seiridium cardinale</name>
    <dbReference type="NCBI Taxonomy" id="138064"/>
    <lineage>
        <taxon>Eukaryota</taxon>
        <taxon>Fungi</taxon>
        <taxon>Dikarya</taxon>
        <taxon>Ascomycota</taxon>
        <taxon>Pezizomycotina</taxon>
        <taxon>Sordariomycetes</taxon>
        <taxon>Xylariomycetidae</taxon>
        <taxon>Amphisphaeriales</taxon>
        <taxon>Sporocadaceae</taxon>
        <taxon>Seiridium</taxon>
    </lineage>
</organism>
<keyword evidence="3" id="KW-1185">Reference proteome</keyword>
<evidence type="ECO:0008006" key="4">
    <source>
        <dbReference type="Google" id="ProtNLM"/>
    </source>
</evidence>
<feature type="region of interest" description="Disordered" evidence="1">
    <location>
        <begin position="34"/>
        <end position="55"/>
    </location>
</feature>
<comment type="caution">
    <text evidence="2">The sequence shown here is derived from an EMBL/GenBank/DDBJ whole genome shotgun (WGS) entry which is preliminary data.</text>
</comment>
<feature type="compositionally biased region" description="Polar residues" evidence="1">
    <location>
        <begin position="456"/>
        <end position="467"/>
    </location>
</feature>
<evidence type="ECO:0000313" key="2">
    <source>
        <dbReference type="EMBL" id="KAK9779514.1"/>
    </source>
</evidence>
<feature type="compositionally biased region" description="Low complexity" evidence="1">
    <location>
        <begin position="39"/>
        <end position="51"/>
    </location>
</feature>
<sequence length="660" mass="73372">MSEYPQWEKGWLYEANLEATAVYINGRPEAEQMKEQKKVASSSEEAKTSASARKKLTGDAGARSCCKHRFGPVVRQTASHTEIRCIAYGTGITVENMFIKQELPVLNVQNAWNNRLLQGGQQQQQQQQFLDASIHNLTDGSFTDPATLRFHIHLRQQLQHQDRRRLKAQYRRCPQLNQLTQQDIIAWAEGLSHHHQVQSCHPQQEHLHEQEYPQVNQLALFTMEDGKHFSYLVGSENDAWSVGESYGSDFLSDMSAYSSPNDGSHQTTGGYHVSGRDFGPSHPQNTHQQHLNKGGMGGSSSQLMAWPTFQPTYTDKYSPPPFAAIDTDCPRQQSMPAIFGDPSSTNYMGMHHGLPNNGWATESTMPLFGEPMSCNSQVSPRGTAYSSFSSSSASDAMASMSLHTPVGHHGFSSADMSAACPSTISPKVLRINPSPAPTSSSESTHNTLFPTGDGEFSSNSSFEQQYLPSGPSPTKRLNAKGRKELPSKPTSSRYLSPSDAPSSRRSSEKHAAAHRPKHLADLKPKPAQSSPPGSPTPHLTAQEAERSKQNDFLIQSKQAGMTYREIKREGGFKEAESTLRGRYRTLTKPKTARVRKPEWTDKDIELLKTAVHKMTKGVDPTAVKIPWKKVAEYIWKNGGSYQFGNATCCKRWEELHDQEL</sequence>